<dbReference type="PANTHER" id="PTHR11455">
    <property type="entry name" value="CRYPTOCHROME"/>
    <property type="match status" value="1"/>
</dbReference>
<dbReference type="Gene3D" id="3.40.50.620">
    <property type="entry name" value="HUPs"/>
    <property type="match status" value="1"/>
</dbReference>
<accession>A0A2A2I4T8</accession>
<dbReference type="InterPro" id="IPR018394">
    <property type="entry name" value="DNA_photolyase_1_CS_C"/>
</dbReference>
<organism evidence="9 10">
    <name type="scientific">Tamilnaduibacter salinus</name>
    <dbReference type="NCBI Taxonomy" id="1484056"/>
    <lineage>
        <taxon>Bacteria</taxon>
        <taxon>Pseudomonadati</taxon>
        <taxon>Pseudomonadota</taxon>
        <taxon>Gammaproteobacteria</taxon>
        <taxon>Pseudomonadales</taxon>
        <taxon>Marinobacteraceae</taxon>
        <taxon>Tamilnaduibacter</taxon>
    </lineage>
</organism>
<dbReference type="InterPro" id="IPR014729">
    <property type="entry name" value="Rossmann-like_a/b/a_fold"/>
</dbReference>
<protein>
    <submittedName>
        <fullName evidence="9">Deoxyribodipyrimidine photolyase</fullName>
    </submittedName>
</protein>
<evidence type="ECO:0000256" key="3">
    <source>
        <dbReference type="ARBA" id="ARBA00022630"/>
    </source>
</evidence>
<dbReference type="GO" id="GO:0003677">
    <property type="term" value="F:DNA binding"/>
    <property type="evidence" value="ECO:0007669"/>
    <property type="project" value="TreeGrafter"/>
</dbReference>
<comment type="similarity">
    <text evidence="2">Belongs to the DNA photolyase class-1 family.</text>
</comment>
<feature type="binding site" evidence="6">
    <location>
        <position position="209"/>
    </location>
    <ligand>
        <name>FAD</name>
        <dbReference type="ChEBI" id="CHEBI:57692"/>
    </ligand>
</feature>
<dbReference type="InterPro" id="IPR002081">
    <property type="entry name" value="Cryptochrome/DNA_photolyase_1"/>
</dbReference>
<dbReference type="SUPFAM" id="SSF52425">
    <property type="entry name" value="Cryptochrome/photolyase, N-terminal domain"/>
    <property type="match status" value="1"/>
</dbReference>
<evidence type="ECO:0000259" key="8">
    <source>
        <dbReference type="PROSITE" id="PS51645"/>
    </source>
</evidence>
<dbReference type="GO" id="GO:0071949">
    <property type="term" value="F:FAD binding"/>
    <property type="evidence" value="ECO:0007669"/>
    <property type="project" value="TreeGrafter"/>
</dbReference>
<dbReference type="InterPro" id="IPR005101">
    <property type="entry name" value="Cryptochr/Photolyase_FAD-bd"/>
</dbReference>
<dbReference type="GO" id="GO:0006950">
    <property type="term" value="P:response to stress"/>
    <property type="evidence" value="ECO:0007669"/>
    <property type="project" value="UniProtKB-ARBA"/>
</dbReference>
<dbReference type="PANTHER" id="PTHR11455:SF9">
    <property type="entry name" value="CRYPTOCHROME CIRCADIAN CLOCK 5 ISOFORM X1"/>
    <property type="match status" value="1"/>
</dbReference>
<gene>
    <name evidence="9" type="ORF">CF392_05190</name>
</gene>
<comment type="cofactor">
    <cofactor evidence="1">
        <name>(6R)-5,10-methylene-5,6,7,8-tetrahydrofolate</name>
        <dbReference type="ChEBI" id="CHEBI:15636"/>
    </cofactor>
</comment>
<evidence type="ECO:0000256" key="5">
    <source>
        <dbReference type="ARBA" id="ARBA00022991"/>
    </source>
</evidence>
<evidence type="ECO:0000313" key="9">
    <source>
        <dbReference type="EMBL" id="PAV26602.1"/>
    </source>
</evidence>
<comment type="caution">
    <text evidence="9">The sequence shown here is derived from an EMBL/GenBank/DDBJ whole genome shotgun (WGS) entry which is preliminary data.</text>
</comment>
<comment type="cofactor">
    <cofactor evidence="6">
        <name>FAD</name>
        <dbReference type="ChEBI" id="CHEBI:57692"/>
    </cofactor>
    <text evidence="6">Binds 1 FAD per subunit.</text>
</comment>
<dbReference type="GO" id="GO:0006139">
    <property type="term" value="P:nucleobase-containing compound metabolic process"/>
    <property type="evidence" value="ECO:0007669"/>
    <property type="project" value="UniProtKB-ARBA"/>
</dbReference>
<dbReference type="PROSITE" id="PS00394">
    <property type="entry name" value="DNA_PHOTOLYASES_1_1"/>
    <property type="match status" value="1"/>
</dbReference>
<reference evidence="9 10" key="1">
    <citation type="submission" date="2017-07" db="EMBL/GenBank/DDBJ databases">
        <title>Tamlnaduibacter salinus (Mi-7) genome sequencing.</title>
        <authorList>
            <person name="Verma A."/>
            <person name="Krishnamurthi S."/>
        </authorList>
    </citation>
    <scope>NUCLEOTIDE SEQUENCE [LARGE SCALE GENOMIC DNA]</scope>
    <source>
        <strain evidence="9 10">Mi-7</strain>
    </source>
</reference>
<dbReference type="GO" id="GO:0009416">
    <property type="term" value="P:response to light stimulus"/>
    <property type="evidence" value="ECO:0007669"/>
    <property type="project" value="TreeGrafter"/>
</dbReference>
<dbReference type="InterPro" id="IPR036134">
    <property type="entry name" value="Crypto/Photolyase_FAD-like_sf"/>
</dbReference>
<dbReference type="Pfam" id="PF00875">
    <property type="entry name" value="DNA_photolyase"/>
    <property type="match status" value="1"/>
</dbReference>
<feature type="binding site" evidence="6">
    <location>
        <position position="264"/>
    </location>
    <ligand>
        <name>FAD</name>
        <dbReference type="ChEBI" id="CHEBI:57692"/>
    </ligand>
</feature>
<sequence length="504" mass="58718">MTTVVWFKRDLRVDDHPPLHHAVASGQDVLPLYVIEPAYWQLPDTSERQWAFVRESLVELDHRLRERGSALIVRVGRVTDVLSELRSRFDVDTVLAHQETGNDWTFQRDRDVLAWCRDQSVTFREWRPYGVVRRLPDRDLWDREWQRIMRAEPVPAPSSIPALPDGLDTNWPGEPTLADRRSCPGRQPGGDRAARKLLDTFLERRCVGYQYNISSPNTATHGSSRLSPHLAHGTISLRRVYQAAKMAGADRRALPRKQRSLTSFRSRLHWHCHFIQKLEDEPELEFRAIHREMEHLKSSPNDPERLERWREGQTGWPLVDASMRALHATGWINFRMRAMLMAVASYHLWLHWREPALHLARQFTDFEPGIHYPQAQMQSGLTGINALRIYNPVLQSQKLDADGRFIRQWIPELTDVPGEWIHQPWLMSADQQARFGVGTYPQPICDHEEASRTARRAVREFRRQHVSEAETNRVLDRHGSRKGPPQKRPKPPRENAGDDQMTLF</sequence>
<dbReference type="Proteomes" id="UP000218332">
    <property type="component" value="Unassembled WGS sequence"/>
</dbReference>
<dbReference type="AlphaFoldDB" id="A0A2A2I4T8"/>
<evidence type="ECO:0000256" key="2">
    <source>
        <dbReference type="ARBA" id="ARBA00005862"/>
    </source>
</evidence>
<dbReference type="Gene3D" id="1.25.40.80">
    <property type="match status" value="1"/>
</dbReference>
<feature type="binding site" evidence="6">
    <location>
        <begin position="223"/>
        <end position="227"/>
    </location>
    <ligand>
        <name>FAD</name>
        <dbReference type="ChEBI" id="CHEBI:57692"/>
    </ligand>
</feature>
<dbReference type="EMBL" id="NMPM01000020">
    <property type="protein sequence ID" value="PAV26602.1"/>
    <property type="molecule type" value="Genomic_DNA"/>
</dbReference>
<dbReference type="PROSITE" id="PS51645">
    <property type="entry name" value="PHR_CRY_ALPHA_BETA"/>
    <property type="match status" value="1"/>
</dbReference>
<dbReference type="InterPro" id="IPR006050">
    <property type="entry name" value="DNA_photolyase_N"/>
</dbReference>
<keyword evidence="9" id="KW-0456">Lyase</keyword>
<evidence type="ECO:0000256" key="4">
    <source>
        <dbReference type="ARBA" id="ARBA00022827"/>
    </source>
</evidence>
<keyword evidence="4 6" id="KW-0274">FAD</keyword>
<evidence type="ECO:0000256" key="6">
    <source>
        <dbReference type="PIRSR" id="PIRSR602081-1"/>
    </source>
</evidence>
<dbReference type="InterPro" id="IPR036155">
    <property type="entry name" value="Crypto/Photolyase_N_sf"/>
</dbReference>
<name>A0A2A2I4T8_9GAMM</name>
<dbReference type="GO" id="GO:0003904">
    <property type="term" value="F:deoxyribodipyrimidine photo-lyase activity"/>
    <property type="evidence" value="ECO:0007669"/>
    <property type="project" value="TreeGrafter"/>
</dbReference>
<dbReference type="SUPFAM" id="SSF48173">
    <property type="entry name" value="Cryptochrome/photolyase FAD-binding domain"/>
    <property type="match status" value="1"/>
</dbReference>
<feature type="region of interest" description="Disordered" evidence="7">
    <location>
        <begin position="462"/>
        <end position="504"/>
    </location>
</feature>
<evidence type="ECO:0000256" key="7">
    <source>
        <dbReference type="SAM" id="MobiDB-lite"/>
    </source>
</evidence>
<feature type="domain" description="Photolyase/cryptochrome alpha/beta" evidence="8">
    <location>
        <begin position="1"/>
        <end position="131"/>
    </location>
</feature>
<keyword evidence="5" id="KW-0157">Chromophore</keyword>
<feature type="compositionally biased region" description="Basic residues" evidence="7">
    <location>
        <begin position="479"/>
        <end position="490"/>
    </location>
</feature>
<keyword evidence="10" id="KW-1185">Reference proteome</keyword>
<feature type="compositionally biased region" description="Basic and acidic residues" evidence="7">
    <location>
        <begin position="462"/>
        <end position="478"/>
    </location>
</feature>
<dbReference type="Pfam" id="PF03441">
    <property type="entry name" value="FAD_binding_7"/>
    <property type="match status" value="1"/>
</dbReference>
<dbReference type="Gene3D" id="1.10.579.10">
    <property type="entry name" value="DNA Cyclobutane Dipyrimidine Photolyase, subunit A, domain 3"/>
    <property type="match status" value="1"/>
</dbReference>
<keyword evidence="3 6" id="KW-0285">Flavoprotein</keyword>
<dbReference type="RefSeq" id="WP_095610405.1">
    <property type="nucleotide sequence ID" value="NZ_NMPM01000020.1"/>
</dbReference>
<proteinExistence type="inferred from homology"/>
<evidence type="ECO:0000256" key="1">
    <source>
        <dbReference type="ARBA" id="ARBA00001932"/>
    </source>
</evidence>
<evidence type="ECO:0000313" key="10">
    <source>
        <dbReference type="Proteomes" id="UP000218332"/>
    </source>
</evidence>